<dbReference type="GO" id="GO:0016491">
    <property type="term" value="F:oxidoreductase activity"/>
    <property type="evidence" value="ECO:0007669"/>
    <property type="project" value="UniProtKB-KW"/>
</dbReference>
<name>A0A1I5RGU3_9BACT</name>
<evidence type="ECO:0000313" key="7">
    <source>
        <dbReference type="Proteomes" id="UP000199306"/>
    </source>
</evidence>
<gene>
    <name evidence="6" type="ORF">SAMN04515674_10472</name>
</gene>
<dbReference type="PANTHER" id="PTHR13847:SF286">
    <property type="entry name" value="D-AMINO ACID DEHYDROGENASE"/>
    <property type="match status" value="1"/>
</dbReference>
<proteinExistence type="inferred from homology"/>
<dbReference type="Gene3D" id="3.50.50.60">
    <property type="entry name" value="FAD/NAD(P)-binding domain"/>
    <property type="match status" value="1"/>
</dbReference>
<dbReference type="GO" id="GO:0005737">
    <property type="term" value="C:cytoplasm"/>
    <property type="evidence" value="ECO:0007669"/>
    <property type="project" value="TreeGrafter"/>
</dbReference>
<evidence type="ECO:0000256" key="2">
    <source>
        <dbReference type="ARBA" id="ARBA00009410"/>
    </source>
</evidence>
<dbReference type="Pfam" id="PF01266">
    <property type="entry name" value="DAO"/>
    <property type="match status" value="1"/>
</dbReference>
<evidence type="ECO:0000313" key="6">
    <source>
        <dbReference type="EMBL" id="SFP57789.1"/>
    </source>
</evidence>
<reference evidence="6 7" key="1">
    <citation type="submission" date="2016-10" db="EMBL/GenBank/DDBJ databases">
        <authorList>
            <person name="de Groot N.N."/>
        </authorList>
    </citation>
    <scope>NUCLEOTIDE SEQUENCE [LARGE SCALE GENOMIC DNA]</scope>
    <source>
        <strain evidence="7">E92,LMG 26720,CCM 7988</strain>
    </source>
</reference>
<organism evidence="6 7">
    <name type="scientific">Pseudarcicella hirudinis</name>
    <dbReference type="NCBI Taxonomy" id="1079859"/>
    <lineage>
        <taxon>Bacteria</taxon>
        <taxon>Pseudomonadati</taxon>
        <taxon>Bacteroidota</taxon>
        <taxon>Cytophagia</taxon>
        <taxon>Cytophagales</taxon>
        <taxon>Flectobacillaceae</taxon>
        <taxon>Pseudarcicella</taxon>
    </lineage>
</organism>
<evidence type="ECO:0000259" key="5">
    <source>
        <dbReference type="Pfam" id="PF01266"/>
    </source>
</evidence>
<dbReference type="PANTHER" id="PTHR13847">
    <property type="entry name" value="SARCOSINE DEHYDROGENASE-RELATED"/>
    <property type="match status" value="1"/>
</dbReference>
<evidence type="ECO:0000256" key="1">
    <source>
        <dbReference type="ARBA" id="ARBA00001974"/>
    </source>
</evidence>
<accession>A0A1I5RGU3</accession>
<keyword evidence="3" id="KW-0285">Flavoprotein</keyword>
<evidence type="ECO:0000256" key="4">
    <source>
        <dbReference type="ARBA" id="ARBA00023002"/>
    </source>
</evidence>
<dbReference type="InterPro" id="IPR036188">
    <property type="entry name" value="FAD/NAD-bd_sf"/>
</dbReference>
<dbReference type="EMBL" id="FOXH01000004">
    <property type="protein sequence ID" value="SFP57789.1"/>
    <property type="molecule type" value="Genomic_DNA"/>
</dbReference>
<dbReference type="Gene3D" id="3.30.9.10">
    <property type="entry name" value="D-Amino Acid Oxidase, subunit A, domain 2"/>
    <property type="match status" value="1"/>
</dbReference>
<dbReference type="SUPFAM" id="SSF51905">
    <property type="entry name" value="FAD/NAD(P)-binding domain"/>
    <property type="match status" value="1"/>
</dbReference>
<dbReference type="AlphaFoldDB" id="A0A1I5RGU3"/>
<comment type="cofactor">
    <cofactor evidence="1">
        <name>FAD</name>
        <dbReference type="ChEBI" id="CHEBI:57692"/>
    </cofactor>
</comment>
<comment type="similarity">
    <text evidence="2">Belongs to the DadA oxidoreductase family.</text>
</comment>
<dbReference type="RefSeq" id="WP_092015239.1">
    <property type="nucleotide sequence ID" value="NZ_FOXH01000004.1"/>
</dbReference>
<dbReference type="Proteomes" id="UP000199306">
    <property type="component" value="Unassembled WGS sequence"/>
</dbReference>
<protein>
    <submittedName>
        <fullName evidence="6">FAD dependent oxidoreductase TIGR03364</fullName>
    </submittedName>
</protein>
<sequence length="384" mass="43961">MIKFDLIVVGAGNLGTFHAFHALNQGKKVLLIEKDSQPMEATVRNFGQVVPSGQALDTWFEYGRTSLAIYKEIQAKTDITARQKGSYYYASDDNEMQLLEEARELFKIRNYPAQLLNRKACYERHSLLNNDYYKGGLYFSEEVSVEPRTMVHRVREMLIHDFDLTYLNNTTAINCEVRNGICIIHCADGKQFHAEKIAICNGRDMKILFPELFNESGMKISKLNMMSTFPQKGLKLEGNILSGLSIRRYDSFKSCPSYALLTTPEWQKLYQEWGIHILFKQALDGSIIVGDSHEYAPVNESANFDFGIEMHINDLILKEARRMMKLPDWRIQNYWAGYYAQTSDGGIFEHQIENKIYIATGIGGKGMTTAPGYSKKRIADIFEQ</sequence>
<dbReference type="InterPro" id="IPR017741">
    <property type="entry name" value="FAD-dependent_OxRdtase_HpnW"/>
</dbReference>
<evidence type="ECO:0000256" key="3">
    <source>
        <dbReference type="ARBA" id="ARBA00022630"/>
    </source>
</evidence>
<dbReference type="InterPro" id="IPR006076">
    <property type="entry name" value="FAD-dep_OxRdtase"/>
</dbReference>
<dbReference type="OrthoDB" id="9799943at2"/>
<dbReference type="STRING" id="1079859.SAMN04515674_10472"/>
<feature type="domain" description="FAD dependent oxidoreductase" evidence="5">
    <location>
        <begin position="5"/>
        <end position="374"/>
    </location>
</feature>
<keyword evidence="7" id="KW-1185">Reference proteome</keyword>
<keyword evidence="4" id="KW-0560">Oxidoreductase</keyword>
<dbReference type="NCBIfam" id="TIGR03364">
    <property type="entry name" value="HpnW_proposed"/>
    <property type="match status" value="1"/>
</dbReference>